<accession>A0A9P7JA61</accession>
<protein>
    <submittedName>
        <fullName evidence="1">Uncharacterized protein</fullName>
    </submittedName>
</protein>
<sequence>MTEADAVTLVRDNAAKNFSWYISPGRPMISVRSESSFASRAWMPPRPANTSTEEQSPKHLANWHLLGIRLTRPTLNQCLQSYFRRMQHVMTRICHPLSIHNEACSILHSAKNAGFIEPRLLAEGLFIAGAAQLQYTRTVALLIHDVLIELNMTDWRVMHAVGVHLEEFATSTLVNVFHNFSGDFKKANDTLESLRDQQFNAAALYGDLVSFGIIPHNLFVSVINSFLDDISSISQYRVIYLLILRAIFQDVFPIHPDLLLFPLQIKLRFDDEMIQRWIIVSSYTVVLLDVNILVTVTRKSAT</sequence>
<dbReference type="RefSeq" id="XP_041189801.1">
    <property type="nucleotide sequence ID" value="XM_041336432.1"/>
</dbReference>
<dbReference type="OrthoDB" id="2800280at2759"/>
<dbReference type="GeneID" id="64630449"/>
<dbReference type="AlphaFoldDB" id="A0A9P7JA61"/>
<dbReference type="Proteomes" id="UP000807769">
    <property type="component" value="Unassembled WGS sequence"/>
</dbReference>
<gene>
    <name evidence="1" type="ORF">BJ212DRAFT_1375158</name>
</gene>
<evidence type="ECO:0000313" key="2">
    <source>
        <dbReference type="Proteomes" id="UP000807769"/>
    </source>
</evidence>
<name>A0A9P7JA61_9AGAM</name>
<evidence type="ECO:0000313" key="1">
    <source>
        <dbReference type="EMBL" id="KAG1811141.1"/>
    </source>
</evidence>
<proteinExistence type="predicted"/>
<organism evidence="1 2">
    <name type="scientific">Suillus subaureus</name>
    <dbReference type="NCBI Taxonomy" id="48587"/>
    <lineage>
        <taxon>Eukaryota</taxon>
        <taxon>Fungi</taxon>
        <taxon>Dikarya</taxon>
        <taxon>Basidiomycota</taxon>
        <taxon>Agaricomycotina</taxon>
        <taxon>Agaricomycetes</taxon>
        <taxon>Agaricomycetidae</taxon>
        <taxon>Boletales</taxon>
        <taxon>Suillineae</taxon>
        <taxon>Suillaceae</taxon>
        <taxon>Suillus</taxon>
    </lineage>
</organism>
<reference evidence="1" key="1">
    <citation type="journal article" date="2020" name="New Phytol.">
        <title>Comparative genomics reveals dynamic genome evolution in host specialist ectomycorrhizal fungi.</title>
        <authorList>
            <person name="Lofgren L.A."/>
            <person name="Nguyen N.H."/>
            <person name="Vilgalys R."/>
            <person name="Ruytinx J."/>
            <person name="Liao H.L."/>
            <person name="Branco S."/>
            <person name="Kuo A."/>
            <person name="LaButti K."/>
            <person name="Lipzen A."/>
            <person name="Andreopoulos W."/>
            <person name="Pangilinan J."/>
            <person name="Riley R."/>
            <person name="Hundley H."/>
            <person name="Na H."/>
            <person name="Barry K."/>
            <person name="Grigoriev I.V."/>
            <person name="Stajich J.E."/>
            <person name="Kennedy P.G."/>
        </authorList>
    </citation>
    <scope>NUCLEOTIDE SEQUENCE</scope>
    <source>
        <strain evidence="1">MN1</strain>
    </source>
</reference>
<dbReference type="EMBL" id="JABBWG010000030">
    <property type="protein sequence ID" value="KAG1811141.1"/>
    <property type="molecule type" value="Genomic_DNA"/>
</dbReference>
<keyword evidence="2" id="KW-1185">Reference proteome</keyword>
<comment type="caution">
    <text evidence="1">The sequence shown here is derived from an EMBL/GenBank/DDBJ whole genome shotgun (WGS) entry which is preliminary data.</text>
</comment>